<name>A0A1E4SBL2_9ASCO</name>
<keyword evidence="2" id="KW-1185">Reference proteome</keyword>
<reference evidence="2" key="1">
    <citation type="submission" date="2016-05" db="EMBL/GenBank/DDBJ databases">
        <title>Comparative genomics of biotechnologically important yeasts.</title>
        <authorList>
            <consortium name="DOE Joint Genome Institute"/>
            <person name="Riley R."/>
            <person name="Haridas S."/>
            <person name="Wolfe K.H."/>
            <person name="Lopes M.R."/>
            <person name="Hittinger C.T."/>
            <person name="Goker M."/>
            <person name="Salamov A."/>
            <person name="Wisecaver J."/>
            <person name="Long T.M."/>
            <person name="Aerts A.L."/>
            <person name="Barry K."/>
            <person name="Choi C."/>
            <person name="Clum A."/>
            <person name="Coughlan A.Y."/>
            <person name="Deshpande S."/>
            <person name="Douglass A.P."/>
            <person name="Hanson S.J."/>
            <person name="Klenk H.-P."/>
            <person name="Labutti K."/>
            <person name="Lapidus A."/>
            <person name="Lindquist E."/>
            <person name="Lipzen A."/>
            <person name="Meier-Kolthoff J.P."/>
            <person name="Ohm R.A."/>
            <person name="Otillar R.P."/>
            <person name="Pangilinan J."/>
            <person name="Peng Y."/>
            <person name="Rokas A."/>
            <person name="Rosa C.A."/>
            <person name="Scheuner C."/>
            <person name="Sibirny A.A."/>
            <person name="Slot J.C."/>
            <person name="Stielow J.B."/>
            <person name="Sun H."/>
            <person name="Kurtzman C.P."/>
            <person name="Blackwell M."/>
            <person name="Grigoriev I.V."/>
            <person name="Jeffries T.W."/>
        </authorList>
    </citation>
    <scope>NUCLEOTIDE SEQUENCE [LARGE SCALE GENOMIC DNA]</scope>
    <source>
        <strain evidence="2">NRRL Y-17324</strain>
    </source>
</reference>
<dbReference type="EMBL" id="KV453917">
    <property type="protein sequence ID" value="ODV76856.1"/>
    <property type="molecule type" value="Genomic_DNA"/>
</dbReference>
<protein>
    <submittedName>
        <fullName evidence="1">Uncharacterized protein</fullName>
    </submittedName>
</protein>
<organism evidence="1 2">
    <name type="scientific">Suhomyces tanzawaensis NRRL Y-17324</name>
    <dbReference type="NCBI Taxonomy" id="984487"/>
    <lineage>
        <taxon>Eukaryota</taxon>
        <taxon>Fungi</taxon>
        <taxon>Dikarya</taxon>
        <taxon>Ascomycota</taxon>
        <taxon>Saccharomycotina</taxon>
        <taxon>Pichiomycetes</taxon>
        <taxon>Debaryomycetaceae</taxon>
        <taxon>Suhomyces</taxon>
    </lineage>
</organism>
<proteinExistence type="predicted"/>
<dbReference type="GeneID" id="30982600"/>
<accession>A0A1E4SBL2</accession>
<dbReference type="AlphaFoldDB" id="A0A1E4SBL2"/>
<sequence length="71" mass="8829">SLQEFVFRQRIRLIYRDLARIVYRSHEKDELMRFVRDEFRMNSLETDINHRRYLLNLGISRINDMIRVMGI</sequence>
<feature type="non-terminal residue" evidence="1">
    <location>
        <position position="1"/>
    </location>
</feature>
<dbReference type="RefSeq" id="XP_020061978.1">
    <property type="nucleotide sequence ID" value="XM_020208463.1"/>
</dbReference>
<evidence type="ECO:0000313" key="2">
    <source>
        <dbReference type="Proteomes" id="UP000094285"/>
    </source>
</evidence>
<gene>
    <name evidence="1" type="ORF">CANTADRAFT_32624</name>
</gene>
<feature type="non-terminal residue" evidence="1">
    <location>
        <position position="71"/>
    </location>
</feature>
<dbReference type="STRING" id="984487.A0A1E4SBL2"/>
<evidence type="ECO:0000313" key="1">
    <source>
        <dbReference type="EMBL" id="ODV76856.1"/>
    </source>
</evidence>
<dbReference type="Proteomes" id="UP000094285">
    <property type="component" value="Unassembled WGS sequence"/>
</dbReference>
<dbReference type="OrthoDB" id="74240at2759"/>